<gene>
    <name evidence="2" type="ORF">F1599_22005</name>
</gene>
<reference evidence="2 3" key="1">
    <citation type="submission" date="2019-09" db="EMBL/GenBank/DDBJ databases">
        <title>Isolation of a novel species in the genus Cupriavidus from patients with sepsis using whole genome sequencing.</title>
        <authorList>
            <person name="Kweon O.J."/>
            <person name="Lee M.-K."/>
        </authorList>
    </citation>
    <scope>NUCLEOTIDE SEQUENCE [LARGE SCALE GENOMIC DNA]</scope>
    <source>
        <strain evidence="2 3">MKL-01</strain>
    </source>
</reference>
<feature type="region of interest" description="Disordered" evidence="1">
    <location>
        <begin position="127"/>
        <end position="155"/>
    </location>
</feature>
<dbReference type="EMBL" id="VWRN01000054">
    <property type="protein sequence ID" value="KAA6118307.1"/>
    <property type="molecule type" value="Genomic_DNA"/>
</dbReference>
<proteinExistence type="predicted"/>
<evidence type="ECO:0000256" key="1">
    <source>
        <dbReference type="SAM" id="MobiDB-lite"/>
    </source>
</evidence>
<feature type="compositionally biased region" description="Basic and acidic residues" evidence="1">
    <location>
        <begin position="127"/>
        <end position="139"/>
    </location>
</feature>
<protein>
    <submittedName>
        <fullName evidence="2">Uncharacterized protein</fullName>
    </submittedName>
</protein>
<accession>A0A5M8A3K0</accession>
<organism evidence="2 3">
    <name type="scientific">Cupriavidus cauae</name>
    <dbReference type="NCBI Taxonomy" id="2608999"/>
    <lineage>
        <taxon>Bacteria</taxon>
        <taxon>Pseudomonadati</taxon>
        <taxon>Pseudomonadota</taxon>
        <taxon>Betaproteobacteria</taxon>
        <taxon>Burkholderiales</taxon>
        <taxon>Burkholderiaceae</taxon>
        <taxon>Cupriavidus</taxon>
    </lineage>
</organism>
<dbReference type="AlphaFoldDB" id="A0A5M8A3K0"/>
<name>A0A5M8A3K0_9BURK</name>
<dbReference type="Proteomes" id="UP000324324">
    <property type="component" value="Unassembled WGS sequence"/>
</dbReference>
<dbReference type="RefSeq" id="WP_150084582.1">
    <property type="nucleotide sequence ID" value="NZ_VWRN01000054.1"/>
</dbReference>
<evidence type="ECO:0000313" key="2">
    <source>
        <dbReference type="EMBL" id="KAA6118307.1"/>
    </source>
</evidence>
<sequence length="155" mass="16689">MVPLSDAGARYAITPPINPPATAITPANPPCGEAPLERAAVQALAIRLHETLDVALHYGLSDGIDLHVCDLRQLANWGVPISAQERELYFYPWTIDASDPVFPVTLVRLREFVAAIDAMLATLTRPDEPMPAHRADAANRADPANTASPADRTFG</sequence>
<evidence type="ECO:0000313" key="3">
    <source>
        <dbReference type="Proteomes" id="UP000324324"/>
    </source>
</evidence>
<keyword evidence="3" id="KW-1185">Reference proteome</keyword>
<comment type="caution">
    <text evidence="2">The sequence shown here is derived from an EMBL/GenBank/DDBJ whole genome shotgun (WGS) entry which is preliminary data.</text>
</comment>